<reference evidence="1" key="1">
    <citation type="submission" date="2021-11" db="EMBL/GenBank/DDBJ databases">
        <title>Draft genome sequence of Alcaligenes endophyticus type strain CCUG 75668T.</title>
        <authorList>
            <person name="Salva-Serra F."/>
            <person name="Duran R.E."/>
            <person name="Seeger M."/>
            <person name="Moore E.R.B."/>
            <person name="Jaen-Luchoro D."/>
        </authorList>
    </citation>
    <scope>NUCLEOTIDE SEQUENCE</scope>
    <source>
        <strain evidence="1">CCUG 75668</strain>
    </source>
</reference>
<comment type="caution">
    <text evidence="1">The sequence shown here is derived from an EMBL/GenBank/DDBJ whole genome shotgun (WGS) entry which is preliminary data.</text>
</comment>
<evidence type="ECO:0000313" key="2">
    <source>
        <dbReference type="Proteomes" id="UP001168613"/>
    </source>
</evidence>
<accession>A0ABT8EFK5</accession>
<sequence>MNTIPTTSPIASSGMDLRNMDIETALLAVQTERVQLLDEQLMQQMEEVQARNEQIAKLAEVQTGINELLQHFGSDAKADKKLKDVYKGNLNTAIKDINEKLKAAGIDTTISGDTTKGQLETMLQETKNAVDKANNTQQMDMLRLQSLSSKRNEAFDVMTNFVKKMQDSRNSIIANMR</sequence>
<organism evidence="1 2">
    <name type="scientific">Alcaligenes endophyticus</name>
    <dbReference type="NCBI Taxonomy" id="1929088"/>
    <lineage>
        <taxon>Bacteria</taxon>
        <taxon>Pseudomonadati</taxon>
        <taxon>Pseudomonadota</taxon>
        <taxon>Betaproteobacteria</taxon>
        <taxon>Burkholderiales</taxon>
        <taxon>Alcaligenaceae</taxon>
        <taxon>Alcaligenes</taxon>
    </lineage>
</organism>
<keyword evidence="2" id="KW-1185">Reference proteome</keyword>
<dbReference type="Proteomes" id="UP001168613">
    <property type="component" value="Unassembled WGS sequence"/>
</dbReference>
<evidence type="ECO:0000313" key="1">
    <source>
        <dbReference type="EMBL" id="MDN4120069.1"/>
    </source>
</evidence>
<evidence type="ECO:0008006" key="3">
    <source>
        <dbReference type="Google" id="ProtNLM"/>
    </source>
</evidence>
<proteinExistence type="predicted"/>
<name>A0ABT8EFK5_9BURK</name>
<dbReference type="RefSeq" id="WP_266122595.1">
    <property type="nucleotide sequence ID" value="NZ_JAJHNU010000001.1"/>
</dbReference>
<dbReference type="EMBL" id="JAJHNU010000001">
    <property type="protein sequence ID" value="MDN4120069.1"/>
    <property type="molecule type" value="Genomic_DNA"/>
</dbReference>
<protein>
    <recommendedName>
        <fullName evidence="3">Secreted protein</fullName>
    </recommendedName>
</protein>
<gene>
    <name evidence="1" type="ORF">LMS43_02080</name>
</gene>